<dbReference type="HOGENOM" id="CLU_070829_0_0_1"/>
<dbReference type="GeneID" id="6749972"/>
<reference evidence="8 9" key="1">
    <citation type="journal article" date="2008" name="Nature">
        <title>The Trichoplax genome and the nature of placozoans.</title>
        <authorList>
            <person name="Srivastava M."/>
            <person name="Begovic E."/>
            <person name="Chapman J."/>
            <person name="Putnam N.H."/>
            <person name="Hellsten U."/>
            <person name="Kawashima T."/>
            <person name="Kuo A."/>
            <person name="Mitros T."/>
            <person name="Salamov A."/>
            <person name="Carpenter M.L."/>
            <person name="Signorovitch A.Y."/>
            <person name="Moreno M.A."/>
            <person name="Kamm K."/>
            <person name="Grimwood J."/>
            <person name="Schmutz J."/>
            <person name="Shapiro H."/>
            <person name="Grigoriev I.V."/>
            <person name="Buss L.W."/>
            <person name="Schierwater B."/>
            <person name="Dellaporta S.L."/>
            <person name="Rokhsar D.S."/>
        </authorList>
    </citation>
    <scope>NUCLEOTIDE SEQUENCE [LARGE SCALE GENOMIC DNA]</scope>
    <source>
        <strain evidence="8 9">Grell-BS-1999</strain>
    </source>
</reference>
<dbReference type="PhylomeDB" id="B3RLM7"/>
<dbReference type="CDD" id="cd22918">
    <property type="entry name" value="HFD_TAF8"/>
    <property type="match status" value="1"/>
</dbReference>
<evidence type="ECO:0000313" key="9">
    <source>
        <dbReference type="Proteomes" id="UP000009022"/>
    </source>
</evidence>
<evidence type="ECO:0000313" key="8">
    <source>
        <dbReference type="EMBL" id="EDV28809.1"/>
    </source>
</evidence>
<sequence>MADDGYRHCLQQAIAVITSEAGYTSISSLALETITEMIQSVLCEIGRCSQSFCEISSRTKPTLCDVEQTLINTVGFTIQDVANYYLHAPTRKITSPEKLNEKSQPKLMTVGTPLPLPSYIPDHLPPLPSPHTYIRTPTYKFPSTEYATVRKKRSESVRCSRNSLIKFIVKTSGTLSLVHEDLNEKNYVKNKD</sequence>
<keyword evidence="4" id="KW-0805">Transcription regulation</keyword>
<dbReference type="Gene3D" id="1.10.20.10">
    <property type="entry name" value="Histone, subunit A"/>
    <property type="match status" value="1"/>
</dbReference>
<evidence type="ECO:0000259" key="7">
    <source>
        <dbReference type="SMART" id="SM00576"/>
    </source>
</evidence>
<dbReference type="RefSeq" id="XP_002108011.1">
    <property type="nucleotide sequence ID" value="XM_002107975.1"/>
</dbReference>
<dbReference type="PANTHER" id="PTHR46469:SF1">
    <property type="entry name" value="TRANSCRIPTION INITIATION FACTOR TFIID SUBUNIT 8"/>
    <property type="match status" value="1"/>
</dbReference>
<protein>
    <recommendedName>
        <fullName evidence="3">Transcription initiation factor TFIID subunit 8</fullName>
    </recommendedName>
</protein>
<dbReference type="GO" id="GO:0005669">
    <property type="term" value="C:transcription factor TFIID complex"/>
    <property type="evidence" value="ECO:0000318"/>
    <property type="project" value="GO_Central"/>
</dbReference>
<evidence type="ECO:0000256" key="2">
    <source>
        <dbReference type="ARBA" id="ARBA00008767"/>
    </source>
</evidence>
<accession>B3RLM7</accession>
<dbReference type="GO" id="GO:0006367">
    <property type="term" value="P:transcription initiation at RNA polymerase II promoter"/>
    <property type="evidence" value="ECO:0000318"/>
    <property type="project" value="GO_Central"/>
</dbReference>
<dbReference type="PANTHER" id="PTHR46469">
    <property type="entry name" value="TRANSCRIPTION INITIATION FACTOR TFIID SUBUNIT 8"/>
    <property type="match status" value="1"/>
</dbReference>
<dbReference type="Pfam" id="PF10406">
    <property type="entry name" value="TAF8_C"/>
    <property type="match status" value="1"/>
</dbReference>
<dbReference type="EMBL" id="DS985241">
    <property type="protein sequence ID" value="EDV28809.1"/>
    <property type="molecule type" value="Genomic_DNA"/>
</dbReference>
<dbReference type="CTD" id="6749972"/>
<proteinExistence type="inferred from homology"/>
<dbReference type="InterPro" id="IPR009072">
    <property type="entry name" value="Histone-fold"/>
</dbReference>
<dbReference type="GO" id="GO:0046982">
    <property type="term" value="F:protein heterodimerization activity"/>
    <property type="evidence" value="ECO:0007669"/>
    <property type="project" value="InterPro"/>
</dbReference>
<evidence type="ECO:0000256" key="6">
    <source>
        <dbReference type="ARBA" id="ARBA00023242"/>
    </source>
</evidence>
<evidence type="ECO:0000256" key="4">
    <source>
        <dbReference type="ARBA" id="ARBA00023015"/>
    </source>
</evidence>
<dbReference type="AlphaFoldDB" id="B3RLM7"/>
<name>B3RLM7_TRIAD</name>
<comment type="similarity">
    <text evidence="2">Belongs to the TAF8 family.</text>
</comment>
<dbReference type="CDD" id="cd08049">
    <property type="entry name" value="TAF8"/>
    <property type="match status" value="1"/>
</dbReference>
<keyword evidence="9" id="KW-1185">Reference proteome</keyword>
<dbReference type="OrthoDB" id="2193813at2759"/>
<evidence type="ECO:0000256" key="1">
    <source>
        <dbReference type="ARBA" id="ARBA00004123"/>
    </source>
</evidence>
<dbReference type="Proteomes" id="UP000009022">
    <property type="component" value="Unassembled WGS sequence"/>
</dbReference>
<organism evidence="8 9">
    <name type="scientific">Trichoplax adhaerens</name>
    <name type="common">Trichoplax reptans</name>
    <dbReference type="NCBI Taxonomy" id="10228"/>
    <lineage>
        <taxon>Eukaryota</taxon>
        <taxon>Metazoa</taxon>
        <taxon>Placozoa</taxon>
        <taxon>Uniplacotomia</taxon>
        <taxon>Trichoplacea</taxon>
        <taxon>Trichoplacidae</taxon>
        <taxon>Trichoplax</taxon>
    </lineage>
</organism>
<dbReference type="InterPro" id="IPR006565">
    <property type="entry name" value="BTP"/>
</dbReference>
<gene>
    <name evidence="8" type="ORF">TRIADDRAFT_52057</name>
</gene>
<feature type="domain" description="Bromodomain associated" evidence="7">
    <location>
        <begin position="3"/>
        <end position="80"/>
    </location>
</feature>
<dbReference type="OMA" id="HVIQAPQ"/>
<evidence type="ECO:0000256" key="3">
    <source>
        <dbReference type="ARBA" id="ARBA00017307"/>
    </source>
</evidence>
<dbReference type="KEGG" id="tad:TRIADDRAFT_52057"/>
<keyword evidence="5" id="KW-0804">Transcription</keyword>
<dbReference type="InterPro" id="IPR019473">
    <property type="entry name" value="TFIID_su8_C"/>
</dbReference>
<dbReference type="SMART" id="SM00576">
    <property type="entry name" value="BTP"/>
    <property type="match status" value="1"/>
</dbReference>
<dbReference type="STRING" id="10228.B3RLM7"/>
<dbReference type="eggNOG" id="KOG4336">
    <property type="taxonomic scope" value="Eukaryota"/>
</dbReference>
<evidence type="ECO:0000256" key="5">
    <source>
        <dbReference type="ARBA" id="ARBA00023163"/>
    </source>
</evidence>
<dbReference type="Pfam" id="PF07524">
    <property type="entry name" value="Bromo_TP"/>
    <property type="match status" value="1"/>
</dbReference>
<dbReference type="InParanoid" id="B3RLM7"/>
<keyword evidence="6" id="KW-0539">Nucleus</keyword>
<dbReference type="InterPro" id="IPR037818">
    <property type="entry name" value="TAF8"/>
</dbReference>
<comment type="subcellular location">
    <subcellularLocation>
        <location evidence="1">Nucleus</location>
    </subcellularLocation>
</comment>